<protein>
    <submittedName>
        <fullName evidence="1">Uncharacterized protein</fullName>
    </submittedName>
</protein>
<comment type="caution">
    <text evidence="1">The sequence shown here is derived from an EMBL/GenBank/DDBJ whole genome shotgun (WGS) entry which is preliminary data.</text>
</comment>
<dbReference type="RefSeq" id="WP_127649974.1">
    <property type="nucleotide sequence ID" value="NZ_MKWS01000009.1"/>
</dbReference>
<sequence>MSQFRPGDMALIIRATHAENIGKVVELIRFDNSQKIALPEDGPRCFSPNPDQLDCWVIKGSFVARSTLRGEITCTIGASPQSWLMPLQGDCQPEQQKSLEVVE</sequence>
<evidence type="ECO:0000313" key="2">
    <source>
        <dbReference type="Proteomes" id="UP000288002"/>
    </source>
</evidence>
<dbReference type="EMBL" id="MKWS01000009">
    <property type="protein sequence ID" value="RVD77038.1"/>
    <property type="molecule type" value="Genomic_DNA"/>
</dbReference>
<name>A0AA94ENW1_9PSED</name>
<gene>
    <name evidence="1" type="ORF">A9HBioS_3061</name>
</gene>
<proteinExistence type="predicted"/>
<dbReference type="Proteomes" id="UP000288002">
    <property type="component" value="Unassembled WGS sequence"/>
</dbReference>
<organism evidence="1 2">
    <name type="scientific">Pseudomonas koreensis</name>
    <dbReference type="NCBI Taxonomy" id="198620"/>
    <lineage>
        <taxon>Bacteria</taxon>
        <taxon>Pseudomonadati</taxon>
        <taxon>Pseudomonadota</taxon>
        <taxon>Gammaproteobacteria</taxon>
        <taxon>Pseudomonadales</taxon>
        <taxon>Pseudomonadaceae</taxon>
        <taxon>Pseudomonas</taxon>
    </lineage>
</organism>
<evidence type="ECO:0000313" key="1">
    <source>
        <dbReference type="EMBL" id="RVD77038.1"/>
    </source>
</evidence>
<accession>A0AA94ENW1</accession>
<dbReference type="AlphaFoldDB" id="A0AA94ENW1"/>
<reference evidence="1 2" key="1">
    <citation type="submission" date="2016-10" db="EMBL/GenBank/DDBJ databases">
        <title>Search of new enzymes for the oxidation of sulfur compounds.</title>
        <authorList>
            <person name="Novo A."/>
            <person name="Moreira I.S."/>
            <person name="Castro P.M."/>
        </authorList>
    </citation>
    <scope>NUCLEOTIDE SEQUENCE [LARGE SCALE GENOMIC DNA]</scope>
    <source>
        <strain evidence="1 2">A9</strain>
    </source>
</reference>